<dbReference type="OrthoDB" id="1077582at2759"/>
<protein>
    <recommendedName>
        <fullName evidence="6">Wax synthase domain-containing protein</fullName>
    </recommendedName>
</protein>
<organism evidence="7 8">
    <name type="scientific">Aspergillus niger (strain ATCC 1015 / CBS 113.46 / FGSC A1144 / LSHB Ac4 / NCTC 3858a / NRRL 328 / USDA 3528.7)</name>
    <dbReference type="NCBI Taxonomy" id="380704"/>
    <lineage>
        <taxon>Eukaryota</taxon>
        <taxon>Fungi</taxon>
        <taxon>Dikarya</taxon>
        <taxon>Ascomycota</taxon>
        <taxon>Pezizomycotina</taxon>
        <taxon>Eurotiomycetes</taxon>
        <taxon>Eurotiomycetidae</taxon>
        <taxon>Eurotiales</taxon>
        <taxon>Aspergillaceae</taxon>
        <taxon>Aspergillus</taxon>
        <taxon>Aspergillus subgen. Circumdati</taxon>
    </lineage>
</organism>
<feature type="transmembrane region" description="Helical" evidence="5">
    <location>
        <begin position="353"/>
        <end position="373"/>
    </location>
</feature>
<feature type="transmembrane region" description="Helical" evidence="5">
    <location>
        <begin position="26"/>
        <end position="42"/>
    </location>
</feature>
<dbReference type="Proteomes" id="UP000009038">
    <property type="component" value="Unassembled WGS sequence"/>
</dbReference>
<dbReference type="STRING" id="380704.G3Y7W1"/>
<feature type="domain" description="Wax synthase" evidence="6">
    <location>
        <begin position="294"/>
        <end position="363"/>
    </location>
</feature>
<dbReference type="InterPro" id="IPR032805">
    <property type="entry name" value="Wax_synthase_dom"/>
</dbReference>
<comment type="subcellular location">
    <subcellularLocation>
        <location evidence="1">Membrane</location>
        <topology evidence="1">Multi-pass membrane protein</topology>
    </subcellularLocation>
</comment>
<feature type="transmembrane region" description="Helical" evidence="5">
    <location>
        <begin position="328"/>
        <end position="347"/>
    </location>
</feature>
<proteinExistence type="predicted"/>
<name>G3Y7W1_ASPNA</name>
<evidence type="ECO:0000256" key="3">
    <source>
        <dbReference type="ARBA" id="ARBA00022989"/>
    </source>
</evidence>
<keyword evidence="4 5" id="KW-0472">Membrane</keyword>
<keyword evidence="2 5" id="KW-0812">Transmembrane</keyword>
<evidence type="ECO:0000259" key="6">
    <source>
        <dbReference type="Pfam" id="PF13813"/>
    </source>
</evidence>
<evidence type="ECO:0000256" key="4">
    <source>
        <dbReference type="ARBA" id="ARBA00023136"/>
    </source>
</evidence>
<accession>G3Y7W1</accession>
<dbReference type="Pfam" id="PF13813">
    <property type="entry name" value="MBOAT_2"/>
    <property type="match status" value="1"/>
</dbReference>
<dbReference type="EMBL" id="ACJE01000015">
    <property type="protein sequence ID" value="EHA21405.1"/>
    <property type="molecule type" value="Genomic_DNA"/>
</dbReference>
<evidence type="ECO:0000313" key="8">
    <source>
        <dbReference type="Proteomes" id="UP000009038"/>
    </source>
</evidence>
<evidence type="ECO:0000256" key="1">
    <source>
        <dbReference type="ARBA" id="ARBA00004141"/>
    </source>
</evidence>
<dbReference type="AlphaFoldDB" id="G3Y7W1"/>
<sequence>MYTLPVLIAALFLHVKFPLLPGLRDTLYGIIVLSACSAIFYPPDTRDFIRYTNAFLSTSFVIRAVELLLVQDLSHLKRLQRVSYLSSSPVYTWEPISPTLGWKRFVQVCDLIINPRAVGWSYGSPKYQPPVRKLEAASAPDGANGCVPKREDIVLVAGDDRFTFLIGKLCRALVAYFIIDSYQTAIGRNYSSVSNFVETFLTNVLGIQASPAKTEGVIRLFVLPPVHWMASYAFVDGIHAATGVFSVGVLRIISPQLAAEPWMYPPVFGAIRYMFTFSLRGKSPNPPSYSSKGNNIWGKMWHDLCRRPFLALSLSLVPEACPLGLKRLLIVCLSFMVSGIVHAAGTYAVSKDWYAAFMMMFFFCVLPTCVVVQQIISDQILPRVLPAKSTISRVVIWLVNAAFVAAWGYYTSPWFLNYSKLPEAIESIPMPVSFWGVVLGV</sequence>
<comment type="caution">
    <text evidence="7">The sequence shown here is derived from an EMBL/GenBank/DDBJ whole genome shotgun (WGS) entry which is preliminary data.</text>
</comment>
<feature type="transmembrane region" description="Helical" evidence="5">
    <location>
        <begin position="394"/>
        <end position="410"/>
    </location>
</feature>
<evidence type="ECO:0000313" key="7">
    <source>
        <dbReference type="EMBL" id="EHA21405.1"/>
    </source>
</evidence>
<dbReference type="GO" id="GO:0016020">
    <property type="term" value="C:membrane"/>
    <property type="evidence" value="ECO:0007669"/>
    <property type="project" value="UniProtKB-SubCell"/>
</dbReference>
<dbReference type="HOGENOM" id="CLU_050544_0_0_1"/>
<evidence type="ECO:0000256" key="2">
    <source>
        <dbReference type="ARBA" id="ARBA00022692"/>
    </source>
</evidence>
<evidence type="ECO:0000256" key="5">
    <source>
        <dbReference type="SAM" id="Phobius"/>
    </source>
</evidence>
<keyword evidence="3 5" id="KW-1133">Transmembrane helix</keyword>
<gene>
    <name evidence="7" type="ORF">ASPNIDRAFT_44628</name>
</gene>
<reference evidence="7 8" key="1">
    <citation type="journal article" date="2011" name="Genome Res.">
        <title>Comparative genomics of citric-acid-producing Aspergillus niger ATCC 1015 versus enzyme-producing CBS 513.88.</title>
        <authorList>
            <person name="Andersen M.R."/>
            <person name="Salazar M.P."/>
            <person name="Schaap P.J."/>
            <person name="van de Vondervoort P.J."/>
            <person name="Culley D."/>
            <person name="Thykaer J."/>
            <person name="Frisvad J.C."/>
            <person name="Nielsen K.F."/>
            <person name="Albang R."/>
            <person name="Albermann K."/>
            <person name="Berka R.M."/>
            <person name="Braus G.H."/>
            <person name="Braus-Stromeyer S.A."/>
            <person name="Corrochano L.M."/>
            <person name="Dai Z."/>
            <person name="van Dijck P.W."/>
            <person name="Hofmann G."/>
            <person name="Lasure L.L."/>
            <person name="Magnuson J.K."/>
            <person name="Menke H."/>
            <person name="Meijer M."/>
            <person name="Meijer S.L."/>
            <person name="Nielsen J.B."/>
            <person name="Nielsen M.L."/>
            <person name="van Ooyen A.J."/>
            <person name="Pel H.J."/>
            <person name="Poulsen L."/>
            <person name="Samson R.A."/>
            <person name="Stam H."/>
            <person name="Tsang A."/>
            <person name="van den Brink J.M."/>
            <person name="Atkins A."/>
            <person name="Aerts A."/>
            <person name="Shapiro H."/>
            <person name="Pangilinan J."/>
            <person name="Salamov A."/>
            <person name="Lou Y."/>
            <person name="Lindquist E."/>
            <person name="Lucas S."/>
            <person name="Grimwood J."/>
            <person name="Grigoriev I.V."/>
            <person name="Kubicek C.P."/>
            <person name="Martinez D."/>
            <person name="van Peij N.N."/>
            <person name="Roubos J.A."/>
            <person name="Nielsen J."/>
            <person name="Baker S.E."/>
        </authorList>
    </citation>
    <scope>NUCLEOTIDE SEQUENCE [LARGE SCALE GENOMIC DNA]</scope>
    <source>
        <strain evidence="8">ATCC 1015 / CBS 113.46 / FGSC A1144 / LSHB Ac4 / NCTC 3858a / NRRL 328 / USDA 3528.7</strain>
    </source>
</reference>